<evidence type="ECO:0000256" key="3">
    <source>
        <dbReference type="ARBA" id="ARBA00022729"/>
    </source>
</evidence>
<dbReference type="SMART" id="SM00202">
    <property type="entry name" value="SR"/>
    <property type="match status" value="2"/>
</dbReference>
<evidence type="ECO:0000256" key="2">
    <source>
        <dbReference type="ARBA" id="ARBA00022692"/>
    </source>
</evidence>
<dbReference type="PROSITE" id="PS00420">
    <property type="entry name" value="SRCR_1"/>
    <property type="match status" value="1"/>
</dbReference>
<dbReference type="InterPro" id="IPR036772">
    <property type="entry name" value="SRCR-like_dom_sf"/>
</dbReference>
<evidence type="ECO:0000256" key="9">
    <source>
        <dbReference type="PROSITE-ProRule" id="PRU00196"/>
    </source>
</evidence>
<dbReference type="Pfam" id="PF01186">
    <property type="entry name" value="Lysyl_oxidase"/>
    <property type="match status" value="1"/>
</dbReference>
<evidence type="ECO:0000256" key="10">
    <source>
        <dbReference type="SAM" id="SignalP"/>
    </source>
</evidence>
<feature type="disulfide bond" evidence="9">
    <location>
        <begin position="252"/>
        <end position="262"/>
    </location>
</feature>
<dbReference type="PANTHER" id="PTHR45817">
    <property type="entry name" value="LYSYL OXIDASE-LIKE-RELATED"/>
    <property type="match status" value="1"/>
</dbReference>
<dbReference type="PRINTS" id="PR00074">
    <property type="entry name" value="LYSYLOXIDASE"/>
</dbReference>
<name>A0A146LUF5_LYGHE</name>
<comment type="caution">
    <text evidence="9">Lacks conserved residue(s) required for the propagation of feature annotation.</text>
</comment>
<dbReference type="Gene3D" id="3.10.250.10">
    <property type="entry name" value="SRCR-like domain"/>
    <property type="match status" value="2"/>
</dbReference>
<dbReference type="InterPro" id="IPR001695">
    <property type="entry name" value="Lysyl_oxidase"/>
</dbReference>
<gene>
    <name evidence="12" type="primary">LOXL2</name>
    <name evidence="12" type="ORF">g.77029</name>
</gene>
<evidence type="ECO:0000256" key="4">
    <source>
        <dbReference type="ARBA" id="ARBA00022737"/>
    </source>
</evidence>
<feature type="disulfide bond" evidence="9">
    <location>
        <begin position="81"/>
        <end position="142"/>
    </location>
</feature>
<dbReference type="GO" id="GO:0005507">
    <property type="term" value="F:copper ion binding"/>
    <property type="evidence" value="ECO:0007669"/>
    <property type="project" value="InterPro"/>
</dbReference>
<dbReference type="SUPFAM" id="SSF56487">
    <property type="entry name" value="SRCR-like"/>
    <property type="match status" value="2"/>
</dbReference>
<dbReference type="PROSITE" id="PS50287">
    <property type="entry name" value="SRCR_2"/>
    <property type="match status" value="2"/>
</dbReference>
<keyword evidence="8" id="KW-0325">Glycoprotein</keyword>
<dbReference type="PANTHER" id="PTHR45817:SF4">
    <property type="entry name" value="LYSYL OXIDASE-LIKE-RELATED"/>
    <property type="match status" value="1"/>
</dbReference>
<keyword evidence="2" id="KW-0812">Transmembrane</keyword>
<organism evidence="12">
    <name type="scientific">Lygus hesperus</name>
    <name type="common">Western plant bug</name>
    <dbReference type="NCBI Taxonomy" id="30085"/>
    <lineage>
        <taxon>Eukaryota</taxon>
        <taxon>Metazoa</taxon>
        <taxon>Ecdysozoa</taxon>
        <taxon>Arthropoda</taxon>
        <taxon>Hexapoda</taxon>
        <taxon>Insecta</taxon>
        <taxon>Pterygota</taxon>
        <taxon>Neoptera</taxon>
        <taxon>Paraneoptera</taxon>
        <taxon>Hemiptera</taxon>
        <taxon>Heteroptera</taxon>
        <taxon>Panheteroptera</taxon>
        <taxon>Cimicomorpha</taxon>
        <taxon>Miridae</taxon>
        <taxon>Mirini</taxon>
        <taxon>Lygus</taxon>
    </lineage>
</organism>
<dbReference type="InterPro" id="IPR050912">
    <property type="entry name" value="LOX-like_protein"/>
</dbReference>
<sequence>MLPLRLAAHLLLVVEIFTIGLDASKKAEIVMKRLKTRRRSTTIRLRGGRSPHEGNVEIFHKGVWGSVCDDEWDSNDGAVVCRQLGYPAVLRVTHNSQFGNPVGSYWMDNVYCDGSESVLKKCRFDGWGKNDCGPDEAAGVICVKNAEKNIENTLQYNETQLDDSSRPKQLVEISSLTNFRLRLAGGRHTNEGRVELQSGDNEWGLICGDGWSLLEANVVCRILGLGYALAATRYHFTNGAENMSHFLSNVACYGNEKSFGQCKAATDPSHNHDDMAGAICTPQLADLAIDFHTIQKTAYLEDRQMFFLQCAMEENCVASSGYQRKEENPGGWHLETRRLLRFTASSTNVGTAAFRPFIPKHLWQFHLCHMHYHSMEVFATFDIFSGHIKVAEGHKASFCLEDNQCHGGATPVFSCANYGDQGISVNCSDIYKHNIDCQWVDISDLLPGQYVFKVSINPEFKVPEMSFDNNAAICQMVYTGTETHLYDCQLTRP</sequence>
<keyword evidence="7 9" id="KW-1015">Disulfide bond</keyword>
<feature type="chain" id="PRO_5007527450" evidence="10">
    <location>
        <begin position="24"/>
        <end position="493"/>
    </location>
</feature>
<proteinExistence type="predicted"/>
<feature type="signal peptide" evidence="10">
    <location>
        <begin position="1"/>
        <end position="23"/>
    </location>
</feature>
<feature type="disulfide bond" evidence="9">
    <location>
        <begin position="68"/>
        <end position="132"/>
    </location>
</feature>
<keyword evidence="6" id="KW-0472">Membrane</keyword>
<dbReference type="PRINTS" id="PR00258">
    <property type="entry name" value="SPERACTRCPTR"/>
</dbReference>
<reference evidence="12" key="1">
    <citation type="journal article" date="2016" name="Gigascience">
        <title>De novo construction of an expanded transcriptome assembly for the western tarnished plant bug, Lygus hesperus.</title>
        <authorList>
            <person name="Tassone E.E."/>
            <person name="Geib S.M."/>
            <person name="Hall B."/>
            <person name="Fabrick J.A."/>
            <person name="Brent C.S."/>
            <person name="Hull J.J."/>
        </authorList>
    </citation>
    <scope>NUCLEOTIDE SEQUENCE</scope>
</reference>
<evidence type="ECO:0000256" key="1">
    <source>
        <dbReference type="ARBA" id="ARBA00004167"/>
    </source>
</evidence>
<dbReference type="FunFam" id="3.10.250.10:FF:000026">
    <property type="entry name" value="Tequila, isoform D"/>
    <property type="match status" value="1"/>
</dbReference>
<dbReference type="Pfam" id="PF00530">
    <property type="entry name" value="SRCR"/>
    <property type="match status" value="2"/>
</dbReference>
<evidence type="ECO:0000259" key="11">
    <source>
        <dbReference type="PROSITE" id="PS50287"/>
    </source>
</evidence>
<feature type="domain" description="SRCR" evidence="11">
    <location>
        <begin position="181"/>
        <end position="281"/>
    </location>
</feature>
<dbReference type="EMBL" id="GDHC01008267">
    <property type="protein sequence ID" value="JAQ10362.1"/>
    <property type="molecule type" value="Transcribed_RNA"/>
</dbReference>
<keyword evidence="5" id="KW-1133">Transmembrane helix</keyword>
<dbReference type="AlphaFoldDB" id="A0A146LUF5"/>
<comment type="subcellular location">
    <subcellularLocation>
        <location evidence="1">Membrane</location>
        <topology evidence="1">Single-pass membrane protein</topology>
    </subcellularLocation>
</comment>
<dbReference type="FunFam" id="3.10.250.10:FF:000016">
    <property type="entry name" value="Scavenger receptor cysteine-rich protein type 12"/>
    <property type="match status" value="1"/>
</dbReference>
<protein>
    <submittedName>
        <fullName evidence="12">Lysyl oxidase 2</fullName>
    </submittedName>
</protein>
<dbReference type="GO" id="GO:0004720">
    <property type="term" value="F:protein-lysine 6-oxidase activity"/>
    <property type="evidence" value="ECO:0007669"/>
    <property type="project" value="TreeGrafter"/>
</dbReference>
<feature type="domain" description="SRCR" evidence="11">
    <location>
        <begin position="43"/>
        <end position="143"/>
    </location>
</feature>
<feature type="disulfide bond" evidence="9">
    <location>
        <begin position="112"/>
        <end position="122"/>
    </location>
</feature>
<keyword evidence="4" id="KW-0677">Repeat</keyword>
<evidence type="ECO:0000256" key="6">
    <source>
        <dbReference type="ARBA" id="ARBA00023136"/>
    </source>
</evidence>
<accession>A0A146LUF5</accession>
<evidence type="ECO:0000256" key="8">
    <source>
        <dbReference type="ARBA" id="ARBA00023180"/>
    </source>
</evidence>
<dbReference type="GO" id="GO:0005615">
    <property type="term" value="C:extracellular space"/>
    <property type="evidence" value="ECO:0007669"/>
    <property type="project" value="TreeGrafter"/>
</dbReference>
<evidence type="ECO:0000313" key="12">
    <source>
        <dbReference type="EMBL" id="JAQ10362.1"/>
    </source>
</evidence>
<keyword evidence="3 10" id="KW-0732">Signal</keyword>
<evidence type="ECO:0000256" key="5">
    <source>
        <dbReference type="ARBA" id="ARBA00022989"/>
    </source>
</evidence>
<dbReference type="InterPro" id="IPR001190">
    <property type="entry name" value="SRCR"/>
</dbReference>
<dbReference type="GO" id="GO:0016020">
    <property type="term" value="C:membrane"/>
    <property type="evidence" value="ECO:0007669"/>
    <property type="project" value="UniProtKB-SubCell"/>
</dbReference>
<evidence type="ECO:0000256" key="7">
    <source>
        <dbReference type="ARBA" id="ARBA00023157"/>
    </source>
</evidence>